<evidence type="ECO:0000313" key="1">
    <source>
        <dbReference type="EMBL" id="PGH14481.1"/>
    </source>
</evidence>
<accession>A0A2B7Y0C6</accession>
<feature type="non-terminal residue" evidence="1">
    <location>
        <position position="1"/>
    </location>
</feature>
<protein>
    <submittedName>
        <fullName evidence="1">Uncharacterized protein</fullName>
    </submittedName>
</protein>
<reference evidence="1 2" key="1">
    <citation type="submission" date="2017-10" db="EMBL/GenBank/DDBJ databases">
        <title>Comparative genomics in systemic dimorphic fungi from Ajellomycetaceae.</title>
        <authorList>
            <person name="Munoz J.F."/>
            <person name="Mcewen J.G."/>
            <person name="Clay O.K."/>
            <person name="Cuomo C.A."/>
        </authorList>
    </citation>
    <scope>NUCLEOTIDE SEQUENCE [LARGE SCALE GENOMIC DNA]</scope>
    <source>
        <strain evidence="1 2">UAMH7299</strain>
    </source>
</reference>
<gene>
    <name evidence="1" type="ORF">AJ80_05926</name>
</gene>
<dbReference type="AlphaFoldDB" id="A0A2B7Y0C6"/>
<dbReference type="Proteomes" id="UP000224634">
    <property type="component" value="Unassembled WGS sequence"/>
</dbReference>
<name>A0A2B7Y0C6_POLH7</name>
<keyword evidence="2" id="KW-1185">Reference proteome</keyword>
<proteinExistence type="predicted"/>
<evidence type="ECO:0000313" key="2">
    <source>
        <dbReference type="Proteomes" id="UP000224634"/>
    </source>
</evidence>
<organism evidence="1 2">
    <name type="scientific">Polytolypa hystricis (strain UAMH7299)</name>
    <dbReference type="NCBI Taxonomy" id="1447883"/>
    <lineage>
        <taxon>Eukaryota</taxon>
        <taxon>Fungi</taxon>
        <taxon>Dikarya</taxon>
        <taxon>Ascomycota</taxon>
        <taxon>Pezizomycotina</taxon>
        <taxon>Eurotiomycetes</taxon>
        <taxon>Eurotiomycetidae</taxon>
        <taxon>Onygenales</taxon>
        <taxon>Onygenales incertae sedis</taxon>
        <taxon>Polytolypa</taxon>
    </lineage>
</organism>
<sequence>RSVSSEDYKDPVIEEAQVRVKGTANTLNQLSSAADAAKKTRTVKAAAALDAAVRQALLGENDDSKLGNKDKNIDGK</sequence>
<dbReference type="EMBL" id="PDNA01000093">
    <property type="protein sequence ID" value="PGH14481.1"/>
    <property type="molecule type" value="Genomic_DNA"/>
</dbReference>
<comment type="caution">
    <text evidence="1">The sequence shown here is derived from an EMBL/GenBank/DDBJ whole genome shotgun (WGS) entry which is preliminary data.</text>
</comment>